<dbReference type="NCBIfam" id="TIGR04223">
    <property type="entry name" value="quorum_AgrD"/>
    <property type="match status" value="1"/>
</dbReference>
<gene>
    <name evidence="1" type="ORF">ELLFYP34_03347</name>
</gene>
<proteinExistence type="predicted"/>
<dbReference type="EMBL" id="CACRTR010000011">
    <property type="protein sequence ID" value="VYU36052.1"/>
    <property type="molecule type" value="Genomic_DNA"/>
</dbReference>
<accession>A0A6N3E5U0</accession>
<name>A0A6N3E5U0_EUBLI</name>
<sequence length="49" mass="5729">MKKDSLKDRMLKGVAKTARQEAMKNANTACWILNHQDKLPEKVKDLRKF</sequence>
<evidence type="ECO:0000313" key="1">
    <source>
        <dbReference type="EMBL" id="VYU36052.1"/>
    </source>
</evidence>
<protein>
    <recommendedName>
        <fullName evidence="2">Cyclic lactone autoinducer peptide</fullName>
    </recommendedName>
</protein>
<organism evidence="1">
    <name type="scientific">Eubacterium limosum</name>
    <dbReference type="NCBI Taxonomy" id="1736"/>
    <lineage>
        <taxon>Bacteria</taxon>
        <taxon>Bacillati</taxon>
        <taxon>Bacillota</taxon>
        <taxon>Clostridia</taxon>
        <taxon>Eubacteriales</taxon>
        <taxon>Eubacteriaceae</taxon>
        <taxon>Eubacterium</taxon>
    </lineage>
</organism>
<dbReference type="AlphaFoldDB" id="A0A6N3E5U0"/>
<evidence type="ECO:0008006" key="2">
    <source>
        <dbReference type="Google" id="ProtNLM"/>
    </source>
</evidence>
<dbReference type="InterPro" id="IPR009229">
    <property type="entry name" value="AgrD"/>
</dbReference>
<reference evidence="1" key="1">
    <citation type="submission" date="2019-11" db="EMBL/GenBank/DDBJ databases">
        <authorList>
            <person name="Feng L."/>
        </authorList>
    </citation>
    <scope>NUCLEOTIDE SEQUENCE</scope>
    <source>
        <strain evidence="1">ElimosumLFYP34</strain>
    </source>
</reference>